<dbReference type="SUPFAM" id="SSF47240">
    <property type="entry name" value="Ferritin-like"/>
    <property type="match status" value="1"/>
</dbReference>
<dbReference type="InterPro" id="IPR014710">
    <property type="entry name" value="RmlC-like_jellyroll"/>
</dbReference>
<comment type="caution">
    <text evidence="2">The sequence shown here is derived from an EMBL/GenBank/DDBJ whole genome shotgun (WGS) entry which is preliminary data.</text>
</comment>
<evidence type="ECO:0000313" key="2">
    <source>
        <dbReference type="EMBL" id="TYS88899.1"/>
    </source>
</evidence>
<dbReference type="InterPro" id="IPR011051">
    <property type="entry name" value="RmlC_Cupin_sf"/>
</dbReference>
<dbReference type="Proteomes" id="UP000324269">
    <property type="component" value="Unassembled WGS sequence"/>
</dbReference>
<name>A0A5D4U4V3_9BACI</name>
<dbReference type="OrthoDB" id="3231985at2"/>
<dbReference type="CDD" id="cd02223">
    <property type="entry name" value="cupin_Bh2720-like"/>
    <property type="match status" value="1"/>
</dbReference>
<sequence length="307" mass="35209">MYNVPMTYPYQPYANPNPMARTGEKANQPIAEFLFDWISRKAATADLYSRLAHAAPNQYHQHELLQLMEDEQRHWWQLTNLYTSLTGSQPVYQVESVPFHSYRDGLQRGYEAELADYEQFRIGCLQAQHQPLYEVFANACKDEWEHARRLSVLGADEDSRMPSMDYGPAPFVVNIDEATVQNDTFRTAIWTGEHLQVTLMSINPGEDIGLEIHPNLDQFLRLEQGQGIVRMGDRQDNLTFEREVKEDYAIVIPAGTWHNLINTGDTPIKLYSIYAPPQHPRGTVHVTKADAEAAEAAETGRGYYFRE</sequence>
<dbReference type="InterPro" id="IPR052538">
    <property type="entry name" value="Flavonoid_dioxygenase-like"/>
</dbReference>
<proteinExistence type="predicted"/>
<dbReference type="CDD" id="cd00657">
    <property type="entry name" value="Ferritin_like"/>
    <property type="match status" value="1"/>
</dbReference>
<feature type="domain" description="Cupin type-2" evidence="1">
    <location>
        <begin position="199"/>
        <end position="274"/>
    </location>
</feature>
<dbReference type="EMBL" id="VTEZ01000001">
    <property type="protein sequence ID" value="TYS88899.1"/>
    <property type="molecule type" value="Genomic_DNA"/>
</dbReference>
<organism evidence="2 3">
    <name type="scientific">Rossellomorea aquimaris</name>
    <dbReference type="NCBI Taxonomy" id="189382"/>
    <lineage>
        <taxon>Bacteria</taxon>
        <taxon>Bacillati</taxon>
        <taxon>Bacillota</taxon>
        <taxon>Bacilli</taxon>
        <taxon>Bacillales</taxon>
        <taxon>Bacillaceae</taxon>
        <taxon>Rossellomorea</taxon>
    </lineage>
</organism>
<dbReference type="InterPro" id="IPR012347">
    <property type="entry name" value="Ferritin-like"/>
</dbReference>
<evidence type="ECO:0000259" key="1">
    <source>
        <dbReference type="Pfam" id="PF07883"/>
    </source>
</evidence>
<gene>
    <name evidence="2" type="ORF">FZC85_03885</name>
</gene>
<dbReference type="AlphaFoldDB" id="A0A5D4U4V3"/>
<dbReference type="PANTHER" id="PTHR43346:SF1">
    <property type="entry name" value="QUERCETIN 2,3-DIOXYGENASE-RELATED"/>
    <property type="match status" value="1"/>
</dbReference>
<dbReference type="Pfam" id="PF07883">
    <property type="entry name" value="Cupin_2"/>
    <property type="match status" value="1"/>
</dbReference>
<dbReference type="Gene3D" id="2.60.120.10">
    <property type="entry name" value="Jelly Rolls"/>
    <property type="match status" value="1"/>
</dbReference>
<dbReference type="Gene3D" id="1.20.1260.10">
    <property type="match status" value="1"/>
</dbReference>
<dbReference type="SUPFAM" id="SSF51182">
    <property type="entry name" value="RmlC-like cupins"/>
    <property type="match status" value="1"/>
</dbReference>
<protein>
    <submittedName>
        <fullName evidence="2">Cupin domain-containing protein</fullName>
    </submittedName>
</protein>
<dbReference type="InterPro" id="IPR009078">
    <property type="entry name" value="Ferritin-like_SF"/>
</dbReference>
<dbReference type="InterPro" id="IPR013096">
    <property type="entry name" value="Cupin_2"/>
</dbReference>
<reference evidence="2 3" key="1">
    <citation type="submission" date="2019-08" db="EMBL/GenBank/DDBJ databases">
        <title>Bacillus genomes from the desert of Cuatro Cienegas, Coahuila.</title>
        <authorList>
            <person name="Olmedo-Alvarez G."/>
        </authorList>
    </citation>
    <scope>NUCLEOTIDE SEQUENCE [LARGE SCALE GENOMIC DNA]</scope>
    <source>
        <strain evidence="2 3">CH87b_3T</strain>
    </source>
</reference>
<accession>A0A5D4U4V3</accession>
<dbReference type="PANTHER" id="PTHR43346">
    <property type="entry name" value="LIGAND BINDING DOMAIN PROTEIN, PUTATIVE (AFU_ORTHOLOGUE AFUA_6G14370)-RELATED"/>
    <property type="match status" value="1"/>
</dbReference>
<evidence type="ECO:0000313" key="3">
    <source>
        <dbReference type="Proteomes" id="UP000324269"/>
    </source>
</evidence>